<dbReference type="Proteomes" id="UP001303473">
    <property type="component" value="Unassembled WGS sequence"/>
</dbReference>
<keyword evidence="5" id="KW-0804">Transcription</keyword>
<dbReference type="InterPro" id="IPR001138">
    <property type="entry name" value="Zn2Cys6_DnaBD"/>
</dbReference>
<gene>
    <name evidence="8" type="ORF">QBC46DRAFT_440675</name>
</gene>
<evidence type="ECO:0000256" key="1">
    <source>
        <dbReference type="ARBA" id="ARBA00022723"/>
    </source>
</evidence>
<keyword evidence="2" id="KW-0862">Zinc</keyword>
<protein>
    <submittedName>
        <fullName evidence="8">Transcriptional regulatory protein</fullName>
    </submittedName>
</protein>
<dbReference type="PANTHER" id="PTHR36206:SF12">
    <property type="entry name" value="ASPERCRYPTIN BIOSYNTHESIS CLUSTER-SPECIFIC TRANSCRIPTION REGULATOR ATNN-RELATED"/>
    <property type="match status" value="1"/>
</dbReference>
<sequence>MPKVAKGKRKRAYRPRTRSGCITCKIRRVKCDETHPECLRCTSTRRICDGYSQVPLLRLSSSVGVPATVMTGPFNACARSRRSFAFFTQRTCPQLAGFFGSDFWERLVLQSAHHESAIRHAIVAIGALHEHQAMRAGASGTFALEQYNLAIRSLLVPLSQNRQQAVDVCLISCLLFTCFENMQGRHAVAGSHIQSGSKLLRETVYDGRSGVLQHQVLGSDSRANSYVSLDVLATILAGLNTEVAMMMRDYKYKTYENYFSGVMESDTIFSFSSIREAKSVFEHGRYLPVFTSSHPTELSCNAVAASDTIQGHIAYCTTLMSKFSHALQAFVKTRGSSLTPKEDIAVAVLQLHVLDTQVSFHLEHLPLAYQPHSSQLLPQMKEIVTLGEKIISFISPHDDSRCQAISFCLDMGFIIPLYTVASQCQEPSTRRRAIALLRSTSRQEGLWNSLLIAQAAERIMEIEEIEGMQLRPSGDAASSSTSPGVSTVLQLDSRGGRLQYVRQCQEVDTYISVTEEVFNW</sequence>
<organism evidence="8 9">
    <name type="scientific">Diplogelasinospora grovesii</name>
    <dbReference type="NCBI Taxonomy" id="303347"/>
    <lineage>
        <taxon>Eukaryota</taxon>
        <taxon>Fungi</taxon>
        <taxon>Dikarya</taxon>
        <taxon>Ascomycota</taxon>
        <taxon>Pezizomycotina</taxon>
        <taxon>Sordariomycetes</taxon>
        <taxon>Sordariomycetidae</taxon>
        <taxon>Sordariales</taxon>
        <taxon>Diplogelasinosporaceae</taxon>
        <taxon>Diplogelasinospora</taxon>
    </lineage>
</organism>
<accession>A0AAN6NEP8</accession>
<evidence type="ECO:0000256" key="5">
    <source>
        <dbReference type="ARBA" id="ARBA00023163"/>
    </source>
</evidence>
<dbReference type="PROSITE" id="PS00463">
    <property type="entry name" value="ZN2_CY6_FUNGAL_1"/>
    <property type="match status" value="1"/>
</dbReference>
<keyword evidence="9" id="KW-1185">Reference proteome</keyword>
<evidence type="ECO:0000313" key="8">
    <source>
        <dbReference type="EMBL" id="KAK3944425.1"/>
    </source>
</evidence>
<keyword evidence="4" id="KW-0238">DNA-binding</keyword>
<dbReference type="Pfam" id="PF00172">
    <property type="entry name" value="Zn_clus"/>
    <property type="match status" value="1"/>
</dbReference>
<proteinExistence type="predicted"/>
<keyword evidence="6" id="KW-0539">Nucleus</keyword>
<keyword evidence="1" id="KW-0479">Metal-binding</keyword>
<dbReference type="SUPFAM" id="SSF57701">
    <property type="entry name" value="Zn2/Cys6 DNA-binding domain"/>
    <property type="match status" value="1"/>
</dbReference>
<dbReference type="InterPro" id="IPR036864">
    <property type="entry name" value="Zn2-C6_fun-type_DNA-bd_sf"/>
</dbReference>
<evidence type="ECO:0000256" key="4">
    <source>
        <dbReference type="ARBA" id="ARBA00023125"/>
    </source>
</evidence>
<name>A0AAN6NEP8_9PEZI</name>
<keyword evidence="3" id="KW-0805">Transcription regulation</keyword>
<dbReference type="Pfam" id="PF11951">
    <property type="entry name" value="Fungal_trans_2"/>
    <property type="match status" value="1"/>
</dbReference>
<evidence type="ECO:0000256" key="6">
    <source>
        <dbReference type="ARBA" id="ARBA00023242"/>
    </source>
</evidence>
<dbReference type="PANTHER" id="PTHR36206">
    <property type="entry name" value="ASPERCRYPTIN BIOSYNTHESIS CLUSTER-SPECIFIC TRANSCRIPTION REGULATOR ATNN-RELATED"/>
    <property type="match status" value="1"/>
</dbReference>
<dbReference type="SMART" id="SM00066">
    <property type="entry name" value="GAL4"/>
    <property type="match status" value="1"/>
</dbReference>
<dbReference type="InterPro" id="IPR021858">
    <property type="entry name" value="Fun_TF"/>
</dbReference>
<comment type="caution">
    <text evidence="8">The sequence shown here is derived from an EMBL/GenBank/DDBJ whole genome shotgun (WGS) entry which is preliminary data.</text>
</comment>
<dbReference type="EMBL" id="MU853759">
    <property type="protein sequence ID" value="KAK3944425.1"/>
    <property type="molecule type" value="Genomic_DNA"/>
</dbReference>
<dbReference type="GO" id="GO:0008270">
    <property type="term" value="F:zinc ion binding"/>
    <property type="evidence" value="ECO:0007669"/>
    <property type="project" value="InterPro"/>
</dbReference>
<dbReference type="PROSITE" id="PS50048">
    <property type="entry name" value="ZN2_CY6_FUNGAL_2"/>
    <property type="match status" value="1"/>
</dbReference>
<evidence type="ECO:0000256" key="3">
    <source>
        <dbReference type="ARBA" id="ARBA00023015"/>
    </source>
</evidence>
<feature type="domain" description="Zn(2)-C6 fungal-type" evidence="7">
    <location>
        <begin position="20"/>
        <end position="48"/>
    </location>
</feature>
<dbReference type="GO" id="GO:0003677">
    <property type="term" value="F:DNA binding"/>
    <property type="evidence" value="ECO:0007669"/>
    <property type="project" value="UniProtKB-KW"/>
</dbReference>
<dbReference type="CDD" id="cd00067">
    <property type="entry name" value="GAL4"/>
    <property type="match status" value="1"/>
</dbReference>
<dbReference type="Gene3D" id="4.10.240.10">
    <property type="entry name" value="Zn(2)-C6 fungal-type DNA-binding domain"/>
    <property type="match status" value="1"/>
</dbReference>
<reference evidence="9" key="1">
    <citation type="journal article" date="2023" name="Mol. Phylogenet. Evol.">
        <title>Genome-scale phylogeny and comparative genomics of the fungal order Sordariales.</title>
        <authorList>
            <person name="Hensen N."/>
            <person name="Bonometti L."/>
            <person name="Westerberg I."/>
            <person name="Brannstrom I.O."/>
            <person name="Guillou S."/>
            <person name="Cros-Aarteil S."/>
            <person name="Calhoun S."/>
            <person name="Haridas S."/>
            <person name="Kuo A."/>
            <person name="Mondo S."/>
            <person name="Pangilinan J."/>
            <person name="Riley R."/>
            <person name="LaButti K."/>
            <person name="Andreopoulos B."/>
            <person name="Lipzen A."/>
            <person name="Chen C."/>
            <person name="Yan M."/>
            <person name="Daum C."/>
            <person name="Ng V."/>
            <person name="Clum A."/>
            <person name="Steindorff A."/>
            <person name="Ohm R.A."/>
            <person name="Martin F."/>
            <person name="Silar P."/>
            <person name="Natvig D.O."/>
            <person name="Lalanne C."/>
            <person name="Gautier V."/>
            <person name="Ament-Velasquez S.L."/>
            <person name="Kruys A."/>
            <person name="Hutchinson M.I."/>
            <person name="Powell A.J."/>
            <person name="Barry K."/>
            <person name="Miller A.N."/>
            <person name="Grigoriev I.V."/>
            <person name="Debuchy R."/>
            <person name="Gladieux P."/>
            <person name="Hiltunen Thoren M."/>
            <person name="Johannesson H."/>
        </authorList>
    </citation>
    <scope>NUCLEOTIDE SEQUENCE [LARGE SCALE GENOMIC DNA]</scope>
    <source>
        <strain evidence="9">CBS 340.73</strain>
    </source>
</reference>
<evidence type="ECO:0000259" key="7">
    <source>
        <dbReference type="PROSITE" id="PS50048"/>
    </source>
</evidence>
<evidence type="ECO:0000313" key="9">
    <source>
        <dbReference type="Proteomes" id="UP001303473"/>
    </source>
</evidence>
<evidence type="ECO:0000256" key="2">
    <source>
        <dbReference type="ARBA" id="ARBA00022833"/>
    </source>
</evidence>
<dbReference type="InterPro" id="IPR052360">
    <property type="entry name" value="Transcr_Regulatory_Proteins"/>
</dbReference>
<dbReference type="GO" id="GO:0000981">
    <property type="term" value="F:DNA-binding transcription factor activity, RNA polymerase II-specific"/>
    <property type="evidence" value="ECO:0007669"/>
    <property type="project" value="InterPro"/>
</dbReference>
<dbReference type="AlphaFoldDB" id="A0AAN6NEP8"/>